<accession>A0A8T0RHD7</accession>
<name>A0A8T0RHD7_PANVG</name>
<dbReference type="AlphaFoldDB" id="A0A8T0RHD7"/>
<proteinExistence type="predicted"/>
<evidence type="ECO:0000313" key="1">
    <source>
        <dbReference type="EMBL" id="KAG2584099.1"/>
    </source>
</evidence>
<dbReference type="EMBL" id="CM029047">
    <property type="protein sequence ID" value="KAG2584099.1"/>
    <property type="molecule type" value="Genomic_DNA"/>
</dbReference>
<gene>
    <name evidence="1" type="ORF">PVAP13_6KG271806</name>
</gene>
<protein>
    <submittedName>
        <fullName evidence="1">Uncharacterized protein</fullName>
    </submittedName>
</protein>
<reference evidence="1 2" key="1">
    <citation type="submission" date="2020-05" db="EMBL/GenBank/DDBJ databases">
        <title>WGS assembly of Panicum virgatum.</title>
        <authorList>
            <person name="Lovell J.T."/>
            <person name="Jenkins J."/>
            <person name="Shu S."/>
            <person name="Juenger T.E."/>
            <person name="Schmutz J."/>
        </authorList>
    </citation>
    <scope>NUCLEOTIDE SEQUENCE [LARGE SCALE GENOMIC DNA]</scope>
    <source>
        <strain evidence="2">cv. AP13</strain>
    </source>
</reference>
<organism evidence="1 2">
    <name type="scientific">Panicum virgatum</name>
    <name type="common">Blackwell switchgrass</name>
    <dbReference type="NCBI Taxonomy" id="38727"/>
    <lineage>
        <taxon>Eukaryota</taxon>
        <taxon>Viridiplantae</taxon>
        <taxon>Streptophyta</taxon>
        <taxon>Embryophyta</taxon>
        <taxon>Tracheophyta</taxon>
        <taxon>Spermatophyta</taxon>
        <taxon>Magnoliopsida</taxon>
        <taxon>Liliopsida</taxon>
        <taxon>Poales</taxon>
        <taxon>Poaceae</taxon>
        <taxon>PACMAD clade</taxon>
        <taxon>Panicoideae</taxon>
        <taxon>Panicodae</taxon>
        <taxon>Paniceae</taxon>
        <taxon>Panicinae</taxon>
        <taxon>Panicum</taxon>
        <taxon>Panicum sect. Hiantes</taxon>
    </lineage>
</organism>
<dbReference type="Proteomes" id="UP000823388">
    <property type="component" value="Chromosome 6K"/>
</dbReference>
<evidence type="ECO:0000313" key="2">
    <source>
        <dbReference type="Proteomes" id="UP000823388"/>
    </source>
</evidence>
<comment type="caution">
    <text evidence="1">The sequence shown here is derived from an EMBL/GenBank/DDBJ whole genome shotgun (WGS) entry which is preliminary data.</text>
</comment>
<sequence length="105" mass="11183">MLAVSASSRLLDRIRPLTDAARNREAQPPTLQASHDCALAQAVTCMGRHDHTPSSRHLELFPCCCCCCSLTHPLCLSEFPAEYPSTPGFSSTSLCAVFAAASDSA</sequence>
<keyword evidence="2" id="KW-1185">Reference proteome</keyword>